<name>A0A5N5I9L7_9ROSA</name>
<evidence type="ECO:0000313" key="1">
    <source>
        <dbReference type="EMBL" id="KAB2635783.1"/>
    </source>
</evidence>
<evidence type="ECO:0000313" key="2">
    <source>
        <dbReference type="Proteomes" id="UP000327157"/>
    </source>
</evidence>
<keyword evidence="2" id="KW-1185">Reference proteome</keyword>
<proteinExistence type="predicted"/>
<reference evidence="1 2" key="3">
    <citation type="submission" date="2019-11" db="EMBL/GenBank/DDBJ databases">
        <title>A de novo genome assembly of a pear dwarfing rootstock.</title>
        <authorList>
            <person name="Wang F."/>
            <person name="Wang J."/>
            <person name="Li S."/>
            <person name="Zhang Y."/>
            <person name="Fang M."/>
            <person name="Ma L."/>
            <person name="Zhao Y."/>
            <person name="Jiang S."/>
        </authorList>
    </citation>
    <scope>NUCLEOTIDE SEQUENCE [LARGE SCALE GENOMIC DNA]</scope>
    <source>
        <strain evidence="1">S2</strain>
        <tissue evidence="1">Leaf</tissue>
    </source>
</reference>
<dbReference type="AlphaFoldDB" id="A0A5N5I9L7"/>
<dbReference type="Proteomes" id="UP000327157">
    <property type="component" value="Chromosome 5"/>
</dbReference>
<organism evidence="1 2">
    <name type="scientific">Pyrus ussuriensis x Pyrus communis</name>
    <dbReference type="NCBI Taxonomy" id="2448454"/>
    <lineage>
        <taxon>Eukaryota</taxon>
        <taxon>Viridiplantae</taxon>
        <taxon>Streptophyta</taxon>
        <taxon>Embryophyta</taxon>
        <taxon>Tracheophyta</taxon>
        <taxon>Spermatophyta</taxon>
        <taxon>Magnoliopsida</taxon>
        <taxon>eudicotyledons</taxon>
        <taxon>Gunneridae</taxon>
        <taxon>Pentapetalae</taxon>
        <taxon>rosids</taxon>
        <taxon>fabids</taxon>
        <taxon>Rosales</taxon>
        <taxon>Rosaceae</taxon>
        <taxon>Amygdaloideae</taxon>
        <taxon>Maleae</taxon>
        <taxon>Pyrus</taxon>
    </lineage>
</organism>
<gene>
    <name evidence="1" type="ORF">D8674_026317</name>
</gene>
<comment type="caution">
    <text evidence="1">The sequence shown here is derived from an EMBL/GenBank/DDBJ whole genome shotgun (WGS) entry which is preliminary data.</text>
</comment>
<sequence length="97" mass="10811">MVVRIGLIWAHERGFTNILSEFDSLQIVDALRDSLVNLSFVGQSIEGIKMLSLIVTEAFISHIRPRLDLTLDQCCEWIGSPPSIIVDILVEDCSSPL</sequence>
<protein>
    <submittedName>
        <fullName evidence="1">Aspartic proteinase-like protein 2</fullName>
    </submittedName>
</protein>
<accession>A0A5N5I9L7</accession>
<reference evidence="1 2" key="1">
    <citation type="submission" date="2019-09" db="EMBL/GenBank/DDBJ databases">
        <authorList>
            <person name="Ou C."/>
        </authorList>
    </citation>
    <scope>NUCLEOTIDE SEQUENCE [LARGE SCALE GENOMIC DNA]</scope>
    <source>
        <strain evidence="1">S2</strain>
        <tissue evidence="1">Leaf</tissue>
    </source>
</reference>
<dbReference type="EMBL" id="SMOL01000004">
    <property type="protein sequence ID" value="KAB2635783.1"/>
    <property type="molecule type" value="Genomic_DNA"/>
</dbReference>
<reference evidence="2" key="2">
    <citation type="submission" date="2019-10" db="EMBL/GenBank/DDBJ databases">
        <title>A de novo genome assembly of a pear dwarfing rootstock.</title>
        <authorList>
            <person name="Wang F."/>
            <person name="Wang J."/>
            <person name="Li S."/>
            <person name="Zhang Y."/>
            <person name="Fang M."/>
            <person name="Ma L."/>
            <person name="Zhao Y."/>
            <person name="Jiang S."/>
        </authorList>
    </citation>
    <scope>NUCLEOTIDE SEQUENCE [LARGE SCALE GENOMIC DNA]</scope>
</reference>